<evidence type="ECO:0000313" key="1">
    <source>
        <dbReference type="EMBL" id="SHO76114.1"/>
    </source>
</evidence>
<dbReference type="EMBL" id="LT671821">
    <property type="protein sequence ID" value="SHO76114.1"/>
    <property type="molecule type" value="Genomic_DNA"/>
</dbReference>
<dbReference type="STRING" id="1230383.A0A1M8A1P4"/>
<protein>
    <submittedName>
        <fullName evidence="1">Uncharacterized protein</fullName>
    </submittedName>
</protein>
<evidence type="ECO:0000313" key="2">
    <source>
        <dbReference type="Proteomes" id="UP000186303"/>
    </source>
</evidence>
<reference evidence="2" key="1">
    <citation type="journal article" date="2017" name="Nucleic Acids Res.">
        <title>Proteogenomics produces comprehensive and highly accurate protein-coding gene annotation in a complete genome assembly of Malassezia sympodialis.</title>
        <authorList>
            <person name="Zhu Y."/>
            <person name="Engstroem P.G."/>
            <person name="Tellgren-Roth C."/>
            <person name="Baudo C.D."/>
            <person name="Kennell J.C."/>
            <person name="Sun S."/>
            <person name="Billmyre R.B."/>
            <person name="Schroeder M.S."/>
            <person name="Andersson A."/>
            <person name="Holm T."/>
            <person name="Sigurgeirsson B."/>
            <person name="Wu G."/>
            <person name="Sankaranarayanan S.R."/>
            <person name="Siddharthan R."/>
            <person name="Sanyal K."/>
            <person name="Lundeberg J."/>
            <person name="Nystedt B."/>
            <person name="Boekhout T."/>
            <person name="Dawson T.L. Jr."/>
            <person name="Heitman J."/>
            <person name="Scheynius A."/>
            <person name="Lehtioe J."/>
        </authorList>
    </citation>
    <scope>NUCLEOTIDE SEQUENCE [LARGE SCALE GENOMIC DNA]</scope>
    <source>
        <strain evidence="2">ATCC 42132</strain>
    </source>
</reference>
<proteinExistence type="predicted"/>
<keyword evidence="2" id="KW-1185">Reference proteome</keyword>
<gene>
    <name evidence="1" type="ORF">MSYG_0449</name>
</gene>
<dbReference type="Proteomes" id="UP000186303">
    <property type="component" value="Chromosome 1"/>
</dbReference>
<accession>A0A1M8A1P4</accession>
<dbReference type="VEuPathDB" id="FungiDB:MSYG_0449"/>
<organism evidence="1 2">
    <name type="scientific">Malassezia sympodialis (strain ATCC 42132)</name>
    <name type="common">Atopic eczema-associated yeast</name>
    <dbReference type="NCBI Taxonomy" id="1230383"/>
    <lineage>
        <taxon>Eukaryota</taxon>
        <taxon>Fungi</taxon>
        <taxon>Dikarya</taxon>
        <taxon>Basidiomycota</taxon>
        <taxon>Ustilaginomycotina</taxon>
        <taxon>Malasseziomycetes</taxon>
        <taxon>Malasseziales</taxon>
        <taxon>Malasseziaceae</taxon>
        <taxon>Malassezia</taxon>
    </lineage>
</organism>
<dbReference type="AlphaFoldDB" id="A0A1M8A1P4"/>
<name>A0A1M8A1P4_MALS4</name>
<dbReference type="OrthoDB" id="2550943at2759"/>
<sequence>MRAAFARPRWLVESRWLRTLHTPSETPRWDLGRDADDKNASPTLEALDFLRPAAHRHKRTDTPTAVWTRTYNRINDSFTRPQLYQLARDAKLEDVRASMPKAQLVKAFMEQRFELRDPDAPIDAKSTFLPLPISDVFLLSYESRSFFDILRRTQVNASMDKRDLQTGVTITGNPRAAEQVRAWLNHFQQSIQTMRLHLEAPDELLIWISYRTQCHVAKEGPEICLRYLKQEQADQARMLLEEQSHTLSIEAPDTWLLSPYEAGETPFLSSLPYSPGTAAEPLSCYALRKGAWSRLVGNELEAPLHLVPLSQTTTEFPEHLSEKISSKTNCVSNSLVDGEWTQNTHTSFGHLLWDQAPADLSTIPSLESPGLFLTTSPPSCLEHSPTLARWTELEFDEQELECYYYRMALDHGAVDLVLTLGIQGAPVWQSATWMCHADAHVLCPTLPVDMRVTLSKEAPLRLSALDGTPLASYLDHVSRCRAAESGTSAFEALEQGDISQPTLPLHVQLFTPEGAVSLHLWRTERMTQRTSTYYHPEHTGQLTLHRRTRRCNSMSSFCATVTLSMPTWPGVETVQSLLQSPYPALGRQR</sequence>